<keyword evidence="4" id="KW-0804">Transcription</keyword>
<dbReference type="InterPro" id="IPR036390">
    <property type="entry name" value="WH_DNA-bd_sf"/>
</dbReference>
<comment type="similarity">
    <text evidence="1">Belongs to the LysR transcriptional regulatory family.</text>
</comment>
<dbReference type="AlphaFoldDB" id="F1YQ97"/>
<dbReference type="SUPFAM" id="SSF46785">
    <property type="entry name" value="Winged helix' DNA-binding domain"/>
    <property type="match status" value="1"/>
</dbReference>
<dbReference type="InterPro" id="IPR058163">
    <property type="entry name" value="LysR-type_TF_proteobact-type"/>
</dbReference>
<gene>
    <name evidence="6" type="primary">gcvA</name>
    <name evidence="6" type="ORF">APO_0061</name>
</gene>
<keyword evidence="3" id="KW-0238">DNA-binding</keyword>
<dbReference type="GO" id="GO:0003700">
    <property type="term" value="F:DNA-binding transcription factor activity"/>
    <property type="evidence" value="ECO:0007669"/>
    <property type="project" value="InterPro"/>
</dbReference>
<dbReference type="InterPro" id="IPR000847">
    <property type="entry name" value="LysR_HTH_N"/>
</dbReference>
<dbReference type="EMBL" id="AEUP01000002">
    <property type="protein sequence ID" value="EGE49094.1"/>
    <property type="molecule type" value="Genomic_DNA"/>
</dbReference>
<proteinExistence type="inferred from homology"/>
<dbReference type="PANTHER" id="PTHR30537:SF5">
    <property type="entry name" value="HTH-TYPE TRANSCRIPTIONAL ACTIVATOR TTDR-RELATED"/>
    <property type="match status" value="1"/>
</dbReference>
<comment type="caution">
    <text evidence="6">The sequence shown here is derived from an EMBL/GenBank/DDBJ whole genome shotgun (WGS) entry which is preliminary data.</text>
</comment>
<dbReference type="Pfam" id="PF03466">
    <property type="entry name" value="LysR_substrate"/>
    <property type="match status" value="1"/>
</dbReference>
<evidence type="ECO:0000256" key="4">
    <source>
        <dbReference type="ARBA" id="ARBA00023163"/>
    </source>
</evidence>
<dbReference type="InterPro" id="IPR005119">
    <property type="entry name" value="LysR_subst-bd"/>
</dbReference>
<evidence type="ECO:0000256" key="2">
    <source>
        <dbReference type="ARBA" id="ARBA00023015"/>
    </source>
</evidence>
<reference evidence="6 7" key="1">
    <citation type="journal article" date="2011" name="Science">
        <title>Drosophila microbiome modulates host developmental and metabolic homeostasis via insulin signaling.</title>
        <authorList>
            <person name="Shin S.C."/>
            <person name="Kim S.H."/>
            <person name="You H."/>
            <person name="Kim B."/>
            <person name="Kim A.C."/>
            <person name="Lee K.A."/>
            <person name="Yoon J.H."/>
            <person name="Ryu J.H."/>
            <person name="Lee W.J."/>
        </authorList>
    </citation>
    <scope>NUCLEOTIDE SEQUENCE [LARGE SCALE GENOMIC DNA]</scope>
    <source>
        <strain evidence="6 7">DM001</strain>
    </source>
</reference>
<dbReference type="Proteomes" id="UP000018454">
    <property type="component" value="Unassembled WGS sequence"/>
</dbReference>
<organism evidence="6 7">
    <name type="scientific">Acetobacter pomorum DM001</name>
    <dbReference type="NCBI Taxonomy" id="945681"/>
    <lineage>
        <taxon>Bacteria</taxon>
        <taxon>Pseudomonadati</taxon>
        <taxon>Pseudomonadota</taxon>
        <taxon>Alphaproteobacteria</taxon>
        <taxon>Acetobacterales</taxon>
        <taxon>Acetobacteraceae</taxon>
        <taxon>Acetobacter</taxon>
    </lineage>
</organism>
<keyword evidence="2" id="KW-0805">Transcription regulation</keyword>
<evidence type="ECO:0000313" key="7">
    <source>
        <dbReference type="Proteomes" id="UP000018454"/>
    </source>
</evidence>
<dbReference type="Pfam" id="PF00126">
    <property type="entry name" value="HTH_1"/>
    <property type="match status" value="1"/>
</dbReference>
<dbReference type="Gene3D" id="1.10.10.10">
    <property type="entry name" value="Winged helix-like DNA-binding domain superfamily/Winged helix DNA-binding domain"/>
    <property type="match status" value="1"/>
</dbReference>
<accession>F1YQ97</accession>
<evidence type="ECO:0000256" key="3">
    <source>
        <dbReference type="ARBA" id="ARBA00023125"/>
    </source>
</evidence>
<dbReference type="InterPro" id="IPR036388">
    <property type="entry name" value="WH-like_DNA-bd_sf"/>
</dbReference>
<feature type="domain" description="HTH lysR-type" evidence="5">
    <location>
        <begin position="57"/>
        <end position="114"/>
    </location>
</feature>
<evidence type="ECO:0000259" key="5">
    <source>
        <dbReference type="PROSITE" id="PS50931"/>
    </source>
</evidence>
<dbReference type="PROSITE" id="PS50931">
    <property type="entry name" value="HTH_LYSR"/>
    <property type="match status" value="1"/>
</dbReference>
<dbReference type="PANTHER" id="PTHR30537">
    <property type="entry name" value="HTH-TYPE TRANSCRIPTIONAL REGULATOR"/>
    <property type="match status" value="1"/>
</dbReference>
<dbReference type="Gene3D" id="3.40.190.10">
    <property type="entry name" value="Periplasmic binding protein-like II"/>
    <property type="match status" value="2"/>
</dbReference>
<evidence type="ECO:0000313" key="6">
    <source>
        <dbReference type="EMBL" id="EGE49094.1"/>
    </source>
</evidence>
<dbReference type="GO" id="GO:0003677">
    <property type="term" value="F:DNA binding"/>
    <property type="evidence" value="ECO:0007669"/>
    <property type="project" value="UniProtKB-KW"/>
</dbReference>
<sequence>MRGTVARWRNPYLIFASHFNLCLNCMDNSCQQPHFNPPVPPHFTPDWRLMDQRYRIPPLAMLNAFTAFARTGGIRRAAAELRVDHAAISRHIRDLENILGTPLRDKETGTLTLAGHTYYSRITPLLEELATATADIRNHTPPLTITCAHGFAYHWLLPRLSTFRRAHPQLEIMLRPVDANTAFHVTGVETDNHAHIGYVRDDAPLAEPRNTRSMIIARPDVFPVAAPLCLTELGGQPRTTADLLRAPLLQEEDEAEWKLWFHAQNVACTKLPAATRLWQAHITLAAARAGEGIALGNIFLLGNDLETGHLVRVQPTQTPLREVALGAYLLRASTATWEKKSLITFRNWLLEQVELETQNTPSLP</sequence>
<protein>
    <submittedName>
        <fullName evidence="6">Glycine cleavage system transcriptional activator</fullName>
    </submittedName>
</protein>
<evidence type="ECO:0000256" key="1">
    <source>
        <dbReference type="ARBA" id="ARBA00009437"/>
    </source>
</evidence>
<dbReference type="SUPFAM" id="SSF53850">
    <property type="entry name" value="Periplasmic binding protein-like II"/>
    <property type="match status" value="1"/>
</dbReference>
<name>F1YQ97_9PROT</name>